<keyword evidence="2 7" id="KW-0932">Cytokinin signaling pathway</keyword>
<dbReference type="GO" id="GO:0005634">
    <property type="term" value="C:nucleus"/>
    <property type="evidence" value="ECO:0007669"/>
    <property type="project" value="UniProtKB-SubCell"/>
</dbReference>
<evidence type="ECO:0000256" key="7">
    <source>
        <dbReference type="RuleBase" id="RU369004"/>
    </source>
</evidence>
<keyword evidence="4 7" id="KW-0902">Two-component regulatory system</keyword>
<dbReference type="InterPro" id="IPR036641">
    <property type="entry name" value="HPT_dom_sf"/>
</dbReference>
<dbReference type="Pfam" id="PF01627">
    <property type="entry name" value="Hpt"/>
    <property type="match status" value="1"/>
</dbReference>
<evidence type="ECO:0000256" key="4">
    <source>
        <dbReference type="ARBA" id="ARBA00023012"/>
    </source>
</evidence>
<proteinExistence type="predicted"/>
<dbReference type="InterPro" id="IPR045871">
    <property type="entry name" value="AHP1-5/YPD1"/>
</dbReference>
<keyword evidence="3" id="KW-0007">Acetylation</keyword>
<dbReference type="EMBL" id="VEPZ02001732">
    <property type="protein sequence ID" value="KAE8660362.1"/>
    <property type="molecule type" value="Genomic_DNA"/>
</dbReference>
<evidence type="ECO:0000256" key="6">
    <source>
        <dbReference type="PROSITE-ProRule" id="PRU00110"/>
    </source>
</evidence>
<evidence type="ECO:0000256" key="3">
    <source>
        <dbReference type="ARBA" id="ARBA00022990"/>
    </source>
</evidence>
<dbReference type="PANTHER" id="PTHR28242">
    <property type="entry name" value="PHOSPHORELAY INTERMEDIATE PROTEIN YPD1"/>
    <property type="match status" value="1"/>
</dbReference>
<dbReference type="SUPFAM" id="SSF47226">
    <property type="entry name" value="Histidine-containing phosphotransfer domain, HPT domain"/>
    <property type="match status" value="1"/>
</dbReference>
<keyword evidence="10" id="KW-1185">Reference proteome</keyword>
<reference evidence="9" key="1">
    <citation type="submission" date="2019-09" db="EMBL/GenBank/DDBJ databases">
        <title>Draft genome information of white flower Hibiscus syriacus.</title>
        <authorList>
            <person name="Kim Y.-M."/>
        </authorList>
    </citation>
    <scope>NUCLEOTIDE SEQUENCE [LARGE SCALE GENOMIC DNA]</scope>
    <source>
        <strain evidence="9">YM2019G1</strain>
    </source>
</reference>
<evidence type="ECO:0000313" key="9">
    <source>
        <dbReference type="EMBL" id="KAE8660362.1"/>
    </source>
</evidence>
<comment type="subcellular location">
    <subcellularLocation>
        <location evidence="7">Cytoplasm</location>
        <location evidence="7">Cytosol</location>
    </subcellularLocation>
    <subcellularLocation>
        <location evidence="7">Nucleus</location>
    </subcellularLocation>
</comment>
<dbReference type="Gene3D" id="1.20.120.160">
    <property type="entry name" value="HPT domain"/>
    <property type="match status" value="1"/>
</dbReference>
<comment type="caution">
    <text evidence="9">The sequence shown here is derived from an EMBL/GenBank/DDBJ whole genome shotgun (WGS) entry which is preliminary data.</text>
</comment>
<evidence type="ECO:0000259" key="8">
    <source>
        <dbReference type="PROSITE" id="PS50894"/>
    </source>
</evidence>
<dbReference type="GO" id="GO:0009736">
    <property type="term" value="P:cytokinin-activated signaling pathway"/>
    <property type="evidence" value="ECO:0007669"/>
    <property type="project" value="UniProtKB-KW"/>
</dbReference>
<evidence type="ECO:0000256" key="2">
    <source>
        <dbReference type="ARBA" id="ARBA00022864"/>
    </source>
</evidence>
<dbReference type="GO" id="GO:0043424">
    <property type="term" value="F:protein histidine kinase binding"/>
    <property type="evidence" value="ECO:0007669"/>
    <property type="project" value="UniProtKB-UniRule"/>
</dbReference>
<dbReference type="InterPro" id="IPR008207">
    <property type="entry name" value="Sig_transdc_His_kin_Hpt_dom"/>
</dbReference>
<dbReference type="PANTHER" id="PTHR28242:SF30">
    <property type="entry name" value="HISTIDINE-CONTAINING PHOSPHOTRANSFER PROTEIN 2"/>
    <property type="match status" value="1"/>
</dbReference>
<gene>
    <name evidence="9" type="ORF">F3Y22_tig00116954pilonHSYRG00242</name>
</gene>
<organism evidence="9 10">
    <name type="scientific">Hibiscus syriacus</name>
    <name type="common">Rose of Sharon</name>
    <dbReference type="NCBI Taxonomy" id="106335"/>
    <lineage>
        <taxon>Eukaryota</taxon>
        <taxon>Viridiplantae</taxon>
        <taxon>Streptophyta</taxon>
        <taxon>Embryophyta</taxon>
        <taxon>Tracheophyta</taxon>
        <taxon>Spermatophyta</taxon>
        <taxon>Magnoliopsida</taxon>
        <taxon>eudicotyledons</taxon>
        <taxon>Gunneridae</taxon>
        <taxon>Pentapetalae</taxon>
        <taxon>rosids</taxon>
        <taxon>malvids</taxon>
        <taxon>Malvales</taxon>
        <taxon>Malvaceae</taxon>
        <taxon>Malvoideae</taxon>
        <taxon>Hibiscus</taxon>
    </lineage>
</organism>
<accession>A0A6A2WKN7</accession>
<keyword evidence="5" id="KW-0539">Nucleus</keyword>
<keyword evidence="6" id="KW-0597">Phosphoprotein</keyword>
<dbReference type="AlphaFoldDB" id="A0A6A2WKN7"/>
<feature type="domain" description="HPt" evidence="8">
    <location>
        <begin position="38"/>
        <end position="133"/>
    </location>
</feature>
<sequence length="167" mass="18759">MVGTTLSQQLKNYIQTMHAQGMLDHHFDHVKALQNEENPQFVMDVISMFSHDAEAAIAHLTTLLNSAVVDFAMAITLVHQLRGSSSSIGGQRMAIACRDLRHACDNMDKERCLQVLERVKQEYEALRECLHIIFQQPVSGTPLCSSDNQLVAQSNRVPAQWMLTVKN</sequence>
<keyword evidence="1" id="KW-0963">Cytoplasm</keyword>
<comment type="function">
    <text evidence="7">Functions as a two-component phosphorelay mediators between cytokinin sensor histidine kinases and response regulators (B-type ARRs). Plays an important role in propagating cytokinin signal transduction.</text>
</comment>
<dbReference type="PROSITE" id="PS50894">
    <property type="entry name" value="HPT"/>
    <property type="match status" value="1"/>
</dbReference>
<keyword evidence="9" id="KW-0413">Isomerase</keyword>
<dbReference type="GO" id="GO:0016853">
    <property type="term" value="F:isomerase activity"/>
    <property type="evidence" value="ECO:0007669"/>
    <property type="project" value="UniProtKB-KW"/>
</dbReference>
<name>A0A6A2WKN7_HIBSY</name>
<evidence type="ECO:0000256" key="1">
    <source>
        <dbReference type="ARBA" id="ARBA00022490"/>
    </source>
</evidence>
<dbReference type="GO" id="GO:0005829">
    <property type="term" value="C:cytosol"/>
    <property type="evidence" value="ECO:0007669"/>
    <property type="project" value="UniProtKB-SubCell"/>
</dbReference>
<evidence type="ECO:0000256" key="5">
    <source>
        <dbReference type="ARBA" id="ARBA00023242"/>
    </source>
</evidence>
<dbReference type="GO" id="GO:0009927">
    <property type="term" value="F:histidine phosphotransfer kinase activity"/>
    <property type="evidence" value="ECO:0007669"/>
    <property type="project" value="UniProtKB-UniRule"/>
</dbReference>
<dbReference type="FunFam" id="1.20.120.160:FF:000001">
    <property type="entry name" value="Histidine-containing phosphotransfer protein 1"/>
    <property type="match status" value="1"/>
</dbReference>
<comment type="domain">
    <text evidence="7">Histidine-containing phosphotransfer domain (HPt) contains an active histidine that mediates the phosphotransfer.</text>
</comment>
<dbReference type="GO" id="GO:0000160">
    <property type="term" value="P:phosphorelay signal transduction system"/>
    <property type="evidence" value="ECO:0007669"/>
    <property type="project" value="UniProtKB-UniRule"/>
</dbReference>
<dbReference type="Proteomes" id="UP000436088">
    <property type="component" value="Unassembled WGS sequence"/>
</dbReference>
<protein>
    <recommendedName>
        <fullName evidence="7">Histidine-containing phosphotransfer protein</fullName>
    </recommendedName>
</protein>
<feature type="modified residue" description="Phosphohistidine" evidence="6">
    <location>
        <position position="79"/>
    </location>
</feature>
<evidence type="ECO:0000313" key="10">
    <source>
        <dbReference type="Proteomes" id="UP000436088"/>
    </source>
</evidence>